<evidence type="ECO:0000313" key="2">
    <source>
        <dbReference type="Proteomes" id="UP000054359"/>
    </source>
</evidence>
<sequence>MMYLIPITGKYSKLDLLMKKLICTSNIRPLMTSASPVWASATPSDIHKLQVVQNRFLKISTIAHFVRDKILYADLNWIRWITFSVKLTKKGLRECSIL</sequence>
<gene>
    <name evidence="1" type="ORF">X975_25560</name>
</gene>
<organism evidence="1 2">
    <name type="scientific">Stegodyphus mimosarum</name>
    <name type="common">African social velvet spider</name>
    <dbReference type="NCBI Taxonomy" id="407821"/>
    <lineage>
        <taxon>Eukaryota</taxon>
        <taxon>Metazoa</taxon>
        <taxon>Ecdysozoa</taxon>
        <taxon>Arthropoda</taxon>
        <taxon>Chelicerata</taxon>
        <taxon>Arachnida</taxon>
        <taxon>Araneae</taxon>
        <taxon>Araneomorphae</taxon>
        <taxon>Entelegynae</taxon>
        <taxon>Eresoidea</taxon>
        <taxon>Eresidae</taxon>
        <taxon>Stegodyphus</taxon>
    </lineage>
</organism>
<evidence type="ECO:0000313" key="1">
    <source>
        <dbReference type="EMBL" id="KFM79538.1"/>
    </source>
</evidence>
<keyword evidence="2" id="KW-1185">Reference proteome</keyword>
<evidence type="ECO:0008006" key="3">
    <source>
        <dbReference type="Google" id="ProtNLM"/>
    </source>
</evidence>
<name>A0A087UQ99_STEMI</name>
<dbReference type="AlphaFoldDB" id="A0A087UQ99"/>
<dbReference type="OrthoDB" id="10050074at2759"/>
<proteinExistence type="predicted"/>
<reference evidence="1 2" key="1">
    <citation type="submission" date="2013-11" db="EMBL/GenBank/DDBJ databases">
        <title>Genome sequencing of Stegodyphus mimosarum.</title>
        <authorList>
            <person name="Bechsgaard J."/>
        </authorList>
    </citation>
    <scope>NUCLEOTIDE SEQUENCE [LARGE SCALE GENOMIC DNA]</scope>
</reference>
<dbReference type="Proteomes" id="UP000054359">
    <property type="component" value="Unassembled WGS sequence"/>
</dbReference>
<accession>A0A087UQ99</accession>
<protein>
    <recommendedName>
        <fullName evidence="3">RNA-directed DNA polymerase from mobile element jockey</fullName>
    </recommendedName>
</protein>
<feature type="non-terminal residue" evidence="1">
    <location>
        <position position="98"/>
    </location>
</feature>
<dbReference type="EMBL" id="KK121007">
    <property type="protein sequence ID" value="KFM79538.1"/>
    <property type="molecule type" value="Genomic_DNA"/>
</dbReference>